<sequence length="121" mass="13155">MKALYLLLTLCLTMLAAGCSRTAPVPVCTVAEVVAQDCEEGWYVLRLEDDSEKHSESAGAYIGQLHGGYVTTKDLPEQYRRAGLKLSLRLQLNGTDGPRCVATYMMYPAVKIVDICGEPAA</sequence>
<keyword evidence="3" id="KW-1185">Reference proteome</keyword>
<dbReference type="PROSITE" id="PS51257">
    <property type="entry name" value="PROKAR_LIPOPROTEIN"/>
    <property type="match status" value="1"/>
</dbReference>
<feature type="signal peptide" evidence="1">
    <location>
        <begin position="1"/>
        <end position="22"/>
    </location>
</feature>
<reference evidence="2 3" key="1">
    <citation type="submission" date="2019-06" db="EMBL/GenBank/DDBJ databases">
        <title>A novel bacterium of genus Pontibacter, isolated from marine sediment.</title>
        <authorList>
            <person name="Huang H."/>
            <person name="Mo K."/>
            <person name="Hu Y."/>
        </authorList>
    </citation>
    <scope>NUCLEOTIDE SEQUENCE [LARGE SCALE GENOMIC DNA]</scope>
    <source>
        <strain evidence="2 3">HB172049</strain>
    </source>
</reference>
<evidence type="ECO:0000313" key="2">
    <source>
        <dbReference type="EMBL" id="TPE44867.1"/>
    </source>
</evidence>
<evidence type="ECO:0000313" key="3">
    <source>
        <dbReference type="Proteomes" id="UP000316727"/>
    </source>
</evidence>
<dbReference type="Proteomes" id="UP000316727">
    <property type="component" value="Unassembled WGS sequence"/>
</dbReference>
<dbReference type="EMBL" id="VFRQ01000003">
    <property type="protein sequence ID" value="TPE44867.1"/>
    <property type="molecule type" value="Genomic_DNA"/>
</dbReference>
<feature type="chain" id="PRO_5021382668" description="NlpE C-terminal OB domain-containing protein" evidence="1">
    <location>
        <begin position="23"/>
        <end position="121"/>
    </location>
</feature>
<organism evidence="2 3">
    <name type="scientific">Pontibacter mangrovi</name>
    <dbReference type="NCBI Taxonomy" id="2589816"/>
    <lineage>
        <taxon>Bacteria</taxon>
        <taxon>Pseudomonadati</taxon>
        <taxon>Bacteroidota</taxon>
        <taxon>Cytophagia</taxon>
        <taxon>Cytophagales</taxon>
        <taxon>Hymenobacteraceae</taxon>
        <taxon>Pontibacter</taxon>
    </lineage>
</organism>
<protein>
    <recommendedName>
        <fullName evidence="4">NlpE C-terminal OB domain-containing protein</fullName>
    </recommendedName>
</protein>
<gene>
    <name evidence="2" type="ORF">FJM65_07555</name>
</gene>
<dbReference type="AlphaFoldDB" id="A0A501WDB6"/>
<evidence type="ECO:0008006" key="4">
    <source>
        <dbReference type="Google" id="ProtNLM"/>
    </source>
</evidence>
<comment type="caution">
    <text evidence="2">The sequence shown here is derived from an EMBL/GenBank/DDBJ whole genome shotgun (WGS) entry which is preliminary data.</text>
</comment>
<evidence type="ECO:0000256" key="1">
    <source>
        <dbReference type="SAM" id="SignalP"/>
    </source>
</evidence>
<dbReference type="OrthoDB" id="853431at2"/>
<dbReference type="RefSeq" id="WP_140620891.1">
    <property type="nucleotide sequence ID" value="NZ_VFRQ01000003.1"/>
</dbReference>
<proteinExistence type="predicted"/>
<keyword evidence="1" id="KW-0732">Signal</keyword>
<name>A0A501WDB6_9BACT</name>
<accession>A0A501WDB6</accession>